<accession>A0A1S8T051</accession>
<evidence type="ECO:0000313" key="2">
    <source>
        <dbReference type="Proteomes" id="UP000190890"/>
    </source>
</evidence>
<evidence type="ECO:0000313" key="1">
    <source>
        <dbReference type="EMBL" id="OOM71136.1"/>
    </source>
</evidence>
<reference evidence="1 2" key="1">
    <citation type="submission" date="2016-05" db="EMBL/GenBank/DDBJ databases">
        <title>Microbial solvent formation.</title>
        <authorList>
            <person name="Poehlein A."/>
            <person name="Montoya Solano J.D."/>
            <person name="Flitsch S."/>
            <person name="Krabben P."/>
            <person name="Duerre P."/>
            <person name="Daniel R."/>
        </authorList>
    </citation>
    <scope>NUCLEOTIDE SEQUENCE [LARGE SCALE GENOMIC DNA]</scope>
    <source>
        <strain evidence="1 2">DSM 2619</strain>
    </source>
</reference>
<sequence>MRNVTKDTIMETMKRLPEEQQEIILHLMEIFEGEEETINEYVKNELIDR</sequence>
<proteinExistence type="predicted"/>
<protein>
    <submittedName>
        <fullName evidence="1">Uncharacterized protein</fullName>
    </submittedName>
</protein>
<comment type="caution">
    <text evidence="1">The sequence shown here is derived from an EMBL/GenBank/DDBJ whole genome shotgun (WGS) entry which is preliminary data.</text>
</comment>
<name>A0A1S8T051_9CLOT</name>
<gene>
    <name evidence="1" type="ORF">CLPUN_51280</name>
</gene>
<dbReference type="RefSeq" id="WP_198944410.1">
    <property type="nucleotide sequence ID" value="NZ_LZZM01000234.1"/>
</dbReference>
<keyword evidence="2" id="KW-1185">Reference proteome</keyword>
<dbReference type="EMBL" id="LZZM01000234">
    <property type="protein sequence ID" value="OOM71136.1"/>
    <property type="molecule type" value="Genomic_DNA"/>
</dbReference>
<dbReference type="Proteomes" id="UP000190890">
    <property type="component" value="Unassembled WGS sequence"/>
</dbReference>
<organism evidence="1 2">
    <name type="scientific">Clostridium puniceum</name>
    <dbReference type="NCBI Taxonomy" id="29367"/>
    <lineage>
        <taxon>Bacteria</taxon>
        <taxon>Bacillati</taxon>
        <taxon>Bacillota</taxon>
        <taxon>Clostridia</taxon>
        <taxon>Eubacteriales</taxon>
        <taxon>Clostridiaceae</taxon>
        <taxon>Clostridium</taxon>
    </lineage>
</organism>
<dbReference type="AlphaFoldDB" id="A0A1S8T051"/>